<evidence type="ECO:0000256" key="9">
    <source>
        <dbReference type="ARBA" id="ARBA00023295"/>
    </source>
</evidence>
<dbReference type="GO" id="GO:0016829">
    <property type="term" value="F:lyase activity"/>
    <property type="evidence" value="ECO:0007669"/>
    <property type="project" value="UniProtKB-KW"/>
</dbReference>
<evidence type="ECO:0000256" key="7">
    <source>
        <dbReference type="ARBA" id="ARBA00023239"/>
    </source>
</evidence>
<organism evidence="12">
    <name type="scientific">freshwater metagenome</name>
    <dbReference type="NCBI Taxonomy" id="449393"/>
    <lineage>
        <taxon>unclassified sequences</taxon>
        <taxon>metagenomes</taxon>
        <taxon>ecological metagenomes</taxon>
    </lineage>
</organism>
<dbReference type="SUPFAM" id="SSF81624">
    <property type="entry name" value="N-terminal domain of MutM-like DNA repair proteins"/>
    <property type="match status" value="1"/>
</dbReference>
<dbReference type="PANTHER" id="PTHR22993:SF9">
    <property type="entry name" value="FORMAMIDOPYRIMIDINE-DNA GLYCOSYLASE"/>
    <property type="match status" value="1"/>
</dbReference>
<dbReference type="PROSITE" id="PS51068">
    <property type="entry name" value="FPG_CAT"/>
    <property type="match status" value="1"/>
</dbReference>
<evidence type="ECO:0000256" key="10">
    <source>
        <dbReference type="SAM" id="MobiDB-lite"/>
    </source>
</evidence>
<evidence type="ECO:0000256" key="8">
    <source>
        <dbReference type="ARBA" id="ARBA00023268"/>
    </source>
</evidence>
<dbReference type="InterPro" id="IPR015886">
    <property type="entry name" value="H2TH_FPG"/>
</dbReference>
<keyword evidence="4" id="KW-0378">Hydrolase</keyword>
<evidence type="ECO:0000313" key="12">
    <source>
        <dbReference type="EMBL" id="CAB4787635.1"/>
    </source>
</evidence>
<dbReference type="Pfam" id="PF06831">
    <property type="entry name" value="H2TH"/>
    <property type="match status" value="1"/>
</dbReference>
<dbReference type="Pfam" id="PF01149">
    <property type="entry name" value="Fapy_DNA_glyco"/>
    <property type="match status" value="1"/>
</dbReference>
<keyword evidence="3" id="KW-0227">DNA damage</keyword>
<dbReference type="InterPro" id="IPR035937">
    <property type="entry name" value="FPG_N"/>
</dbReference>
<feature type="domain" description="Formamidopyrimidine-DNA glycosylase catalytic" evidence="11">
    <location>
        <begin position="2"/>
        <end position="123"/>
    </location>
</feature>
<dbReference type="GO" id="GO:0003684">
    <property type="term" value="F:damaged DNA binding"/>
    <property type="evidence" value="ECO:0007669"/>
    <property type="project" value="InterPro"/>
</dbReference>
<keyword evidence="9" id="KW-0326">Glycosidase</keyword>
<dbReference type="InterPro" id="IPR012319">
    <property type="entry name" value="FPG_cat"/>
</dbReference>
<feature type="region of interest" description="Disordered" evidence="10">
    <location>
        <begin position="216"/>
        <end position="240"/>
    </location>
</feature>
<evidence type="ECO:0000256" key="4">
    <source>
        <dbReference type="ARBA" id="ARBA00022801"/>
    </source>
</evidence>
<evidence type="ECO:0000256" key="2">
    <source>
        <dbReference type="ARBA" id="ARBA00009409"/>
    </source>
</evidence>
<evidence type="ECO:0000256" key="5">
    <source>
        <dbReference type="ARBA" id="ARBA00023125"/>
    </source>
</evidence>
<keyword evidence="6" id="KW-0234">DNA repair</keyword>
<dbReference type="SMART" id="SM01232">
    <property type="entry name" value="H2TH"/>
    <property type="match status" value="1"/>
</dbReference>
<dbReference type="InterPro" id="IPR010979">
    <property type="entry name" value="Ribosomal_uS13-like_H2TH"/>
</dbReference>
<keyword evidence="7" id="KW-0456">Lyase</keyword>
<dbReference type="EMBL" id="CAFAAB010000104">
    <property type="protein sequence ID" value="CAB4787635.1"/>
    <property type="molecule type" value="Genomic_DNA"/>
</dbReference>
<comment type="catalytic activity">
    <reaction evidence="1">
        <text>Hydrolysis of DNA containing ring-opened 7-methylguanine residues, releasing 2,6-diamino-4-hydroxy-5-(N-methyl)formamidopyrimidine.</text>
        <dbReference type="EC" id="3.2.2.23"/>
    </reaction>
</comment>
<dbReference type="SUPFAM" id="SSF46946">
    <property type="entry name" value="S13-like H2TH domain"/>
    <property type="match status" value="1"/>
</dbReference>
<evidence type="ECO:0000259" key="11">
    <source>
        <dbReference type="PROSITE" id="PS51068"/>
    </source>
</evidence>
<dbReference type="AlphaFoldDB" id="A0A6J6WVF8"/>
<dbReference type="Gene3D" id="3.20.190.10">
    <property type="entry name" value="MutM-like, N-terminal"/>
    <property type="match status" value="1"/>
</dbReference>
<dbReference type="Gene3D" id="1.10.8.50">
    <property type="match status" value="1"/>
</dbReference>
<dbReference type="GO" id="GO:0006284">
    <property type="term" value="P:base-excision repair"/>
    <property type="evidence" value="ECO:0007669"/>
    <property type="project" value="InterPro"/>
</dbReference>
<gene>
    <name evidence="12" type="ORF">UFOPK2958_00928</name>
</gene>
<evidence type="ECO:0000256" key="3">
    <source>
        <dbReference type="ARBA" id="ARBA00022763"/>
    </source>
</evidence>
<sequence>MPEILEVESYRALAERVVGARISRGFSDQYAAKKLPSTSFWSRSIKGLTITGTDRRGKLMLLETDGMRLGMRFGMTGVLLLDSDAGIDGLFYGPHTYRSSWIRAGIEFEDGRKLVLHDPRRLGRVEVDPDLSELGPDALRIKRKEFDQVLHIKRGDGPALKARLLDQKVVAGVGNLLGDEMMFRAGIDPRRGTATLTLVERDDLFKAWTQTMKTLQRRGGSHTGDHMEGRFPGGVCPRDGGEMRSATIGGRTTYWCSVHQH</sequence>
<keyword evidence="5" id="KW-0238">DNA-binding</keyword>
<protein>
    <submittedName>
        <fullName evidence="12">Unannotated protein</fullName>
    </submittedName>
</protein>
<dbReference type="GO" id="GO:0008270">
    <property type="term" value="F:zinc ion binding"/>
    <property type="evidence" value="ECO:0007669"/>
    <property type="project" value="InterPro"/>
</dbReference>
<keyword evidence="8" id="KW-0511">Multifunctional enzyme</keyword>
<proteinExistence type="inferred from homology"/>
<name>A0A6J6WVF8_9ZZZZ</name>
<reference evidence="12" key="1">
    <citation type="submission" date="2020-05" db="EMBL/GenBank/DDBJ databases">
        <authorList>
            <person name="Chiriac C."/>
            <person name="Salcher M."/>
            <person name="Ghai R."/>
            <person name="Kavagutti S V."/>
        </authorList>
    </citation>
    <scope>NUCLEOTIDE SEQUENCE</scope>
</reference>
<evidence type="ECO:0000256" key="1">
    <source>
        <dbReference type="ARBA" id="ARBA00001668"/>
    </source>
</evidence>
<accession>A0A6J6WVF8</accession>
<comment type="similarity">
    <text evidence="2">Belongs to the FPG family.</text>
</comment>
<dbReference type="PANTHER" id="PTHR22993">
    <property type="entry name" value="FORMAMIDOPYRIMIDINE-DNA GLYCOSYLASE"/>
    <property type="match status" value="1"/>
</dbReference>
<dbReference type="GO" id="GO:0034039">
    <property type="term" value="F:8-oxo-7,8-dihydroguanine DNA N-glycosylase activity"/>
    <property type="evidence" value="ECO:0007669"/>
    <property type="project" value="TreeGrafter"/>
</dbReference>
<dbReference type="SMART" id="SM00898">
    <property type="entry name" value="Fapy_DNA_glyco"/>
    <property type="match status" value="1"/>
</dbReference>
<dbReference type="GO" id="GO:0003906">
    <property type="term" value="F:DNA-(apurinic or apyrimidinic site) endonuclease activity"/>
    <property type="evidence" value="ECO:0007669"/>
    <property type="project" value="InterPro"/>
</dbReference>
<evidence type="ECO:0000256" key="6">
    <source>
        <dbReference type="ARBA" id="ARBA00023204"/>
    </source>
</evidence>